<dbReference type="InterPro" id="IPR006656">
    <property type="entry name" value="Mopterin_OxRdtase"/>
</dbReference>
<feature type="domain" description="4Fe-4S His(Cys)3-ligated-type" evidence="15">
    <location>
        <begin position="92"/>
        <end position="131"/>
    </location>
</feature>
<name>A0A1F6TKZ0_9PROT</name>
<dbReference type="GO" id="GO:1990204">
    <property type="term" value="C:oxidoreductase complex"/>
    <property type="evidence" value="ECO:0007669"/>
    <property type="project" value="UniProtKB-ARBA"/>
</dbReference>
<dbReference type="Gene3D" id="3.40.50.740">
    <property type="match status" value="2"/>
</dbReference>
<evidence type="ECO:0000256" key="10">
    <source>
        <dbReference type="ARBA" id="ARBA00023027"/>
    </source>
</evidence>
<evidence type="ECO:0000256" key="12">
    <source>
        <dbReference type="RuleBase" id="RU003525"/>
    </source>
</evidence>
<dbReference type="InterPro" id="IPR019574">
    <property type="entry name" value="NADH_UbQ_OxRdtase_Gsu_4Fe4S-bd"/>
</dbReference>
<evidence type="ECO:0000313" key="17">
    <source>
        <dbReference type="Proteomes" id="UP000178885"/>
    </source>
</evidence>
<keyword evidence="6 12" id="KW-0479">Metal-binding</keyword>
<dbReference type="Gene3D" id="3.40.228.10">
    <property type="entry name" value="Dimethylsulfoxide Reductase, domain 2"/>
    <property type="match status" value="1"/>
</dbReference>
<reference evidence="16 17" key="1">
    <citation type="journal article" date="2016" name="Nat. Commun.">
        <title>Thousands of microbial genomes shed light on interconnected biogeochemical processes in an aquifer system.</title>
        <authorList>
            <person name="Anantharaman K."/>
            <person name="Brown C.T."/>
            <person name="Hug L.A."/>
            <person name="Sharon I."/>
            <person name="Castelle C.J."/>
            <person name="Probst A.J."/>
            <person name="Thomas B.C."/>
            <person name="Singh A."/>
            <person name="Wilkins M.J."/>
            <person name="Karaoz U."/>
            <person name="Brodie E.L."/>
            <person name="Williams K.H."/>
            <person name="Hubbard S.S."/>
            <person name="Banfield J.F."/>
        </authorList>
    </citation>
    <scope>NUCLEOTIDE SEQUENCE [LARGE SCALE GENOMIC DNA]</scope>
</reference>
<dbReference type="GO" id="GO:0042773">
    <property type="term" value="P:ATP synthesis coupled electron transport"/>
    <property type="evidence" value="ECO:0007669"/>
    <property type="project" value="InterPro"/>
</dbReference>
<keyword evidence="9 12" id="KW-0411">Iron-sulfur</keyword>
<evidence type="ECO:0000259" key="13">
    <source>
        <dbReference type="PROSITE" id="PS51085"/>
    </source>
</evidence>
<dbReference type="PROSITE" id="PS51085">
    <property type="entry name" value="2FE2S_FER_2"/>
    <property type="match status" value="1"/>
</dbReference>
<feature type="domain" description="2Fe-2S ferredoxin-type" evidence="13">
    <location>
        <begin position="14"/>
        <end position="92"/>
    </location>
</feature>
<dbReference type="InterPro" id="IPR006657">
    <property type="entry name" value="MoPterin_dinucl-bd_dom"/>
</dbReference>
<organism evidence="16 17">
    <name type="scientific">Candidatus Muproteobacteria bacterium RBG_16_65_34</name>
    <dbReference type="NCBI Taxonomy" id="1817760"/>
    <lineage>
        <taxon>Bacteria</taxon>
        <taxon>Pseudomonadati</taxon>
        <taxon>Pseudomonadota</taxon>
        <taxon>Candidatus Muproteobacteria</taxon>
    </lineage>
</organism>
<proteinExistence type="inferred from homology"/>
<dbReference type="Pfam" id="PF22117">
    <property type="entry name" value="Fer4_Nqo3"/>
    <property type="match status" value="1"/>
</dbReference>
<feature type="domain" description="4Fe-4S Mo/W bis-MGD-type" evidence="14">
    <location>
        <begin position="229"/>
        <end position="285"/>
    </location>
</feature>
<dbReference type="FunFam" id="3.30.70.20:FF:000002">
    <property type="entry name" value="NADH-ubiquinone oxidoreductase 75 kDa subunit"/>
    <property type="match status" value="1"/>
</dbReference>
<comment type="catalytic activity">
    <reaction evidence="11 12">
        <text>a quinone + NADH + 5 H(+)(in) = a quinol + NAD(+) + 4 H(+)(out)</text>
        <dbReference type="Rhea" id="RHEA:57888"/>
        <dbReference type="ChEBI" id="CHEBI:15378"/>
        <dbReference type="ChEBI" id="CHEBI:24646"/>
        <dbReference type="ChEBI" id="CHEBI:57540"/>
        <dbReference type="ChEBI" id="CHEBI:57945"/>
        <dbReference type="ChEBI" id="CHEBI:132124"/>
    </reaction>
</comment>
<dbReference type="CDD" id="cd02775">
    <property type="entry name" value="MopB_CT"/>
    <property type="match status" value="1"/>
</dbReference>
<evidence type="ECO:0000256" key="4">
    <source>
        <dbReference type="ARBA" id="ARBA00022714"/>
    </source>
</evidence>
<dbReference type="GO" id="GO:0016651">
    <property type="term" value="F:oxidoreductase activity, acting on NAD(P)H"/>
    <property type="evidence" value="ECO:0007669"/>
    <property type="project" value="InterPro"/>
</dbReference>
<dbReference type="GO" id="GO:0043546">
    <property type="term" value="F:molybdopterin cofactor binding"/>
    <property type="evidence" value="ECO:0007669"/>
    <property type="project" value="InterPro"/>
</dbReference>
<dbReference type="SUPFAM" id="SSF53706">
    <property type="entry name" value="Formate dehydrogenase/DMSO reductase, domains 1-3"/>
    <property type="match status" value="1"/>
</dbReference>
<evidence type="ECO:0000256" key="2">
    <source>
        <dbReference type="ARBA" id="ARBA00005404"/>
    </source>
</evidence>
<dbReference type="GO" id="GO:0046872">
    <property type="term" value="F:metal ion binding"/>
    <property type="evidence" value="ECO:0007669"/>
    <property type="project" value="UniProtKB-UniRule"/>
</dbReference>
<dbReference type="Pfam" id="PF01568">
    <property type="entry name" value="Molydop_binding"/>
    <property type="match status" value="1"/>
</dbReference>
<evidence type="ECO:0000256" key="11">
    <source>
        <dbReference type="ARBA" id="ARBA00047712"/>
    </source>
</evidence>
<evidence type="ECO:0000259" key="15">
    <source>
        <dbReference type="PROSITE" id="PS51839"/>
    </source>
</evidence>
<dbReference type="Proteomes" id="UP000178885">
    <property type="component" value="Unassembled WGS sequence"/>
</dbReference>
<gene>
    <name evidence="16" type="ORF">A2151_08285</name>
</gene>
<dbReference type="EMBL" id="MFSU01000096">
    <property type="protein sequence ID" value="OGI45756.1"/>
    <property type="molecule type" value="Genomic_DNA"/>
</dbReference>
<dbReference type="InterPro" id="IPR050123">
    <property type="entry name" value="Prok_molybdopt-oxidoreductase"/>
</dbReference>
<comment type="function">
    <text evidence="12">NDH-1 shuttles electrons from NADH, via FMN and iron-sulfur (Fe-S) centers, to quinones in the respiratory chain. Couples the redox reaction to proton translocation (for every two electrons transferred, four hydrogen ions are translocated across the cytoplasmic membrane), and thus conserves the redox energy in a proton gradient.</text>
</comment>
<dbReference type="InterPro" id="IPR001041">
    <property type="entry name" value="2Fe-2S_ferredoxin-type"/>
</dbReference>
<dbReference type="PANTHER" id="PTHR43105:SF13">
    <property type="entry name" value="NADH-UBIQUINONE OXIDOREDUCTASE 75 KDA SUBUNIT, MITOCHONDRIAL"/>
    <property type="match status" value="1"/>
</dbReference>
<dbReference type="GO" id="GO:0016020">
    <property type="term" value="C:membrane"/>
    <property type="evidence" value="ECO:0007669"/>
    <property type="project" value="InterPro"/>
</dbReference>
<dbReference type="Gene3D" id="3.10.20.740">
    <property type="match status" value="1"/>
</dbReference>
<dbReference type="InterPro" id="IPR006963">
    <property type="entry name" value="Mopterin_OxRdtase_4Fe-4S_dom"/>
</dbReference>
<dbReference type="PROSITE" id="PS00641">
    <property type="entry name" value="COMPLEX1_75K_1"/>
    <property type="match status" value="1"/>
</dbReference>
<keyword evidence="7 12" id="KW-1278">Translocase</keyword>
<dbReference type="GO" id="GO:0051539">
    <property type="term" value="F:4 iron, 4 sulfur cluster binding"/>
    <property type="evidence" value="ECO:0007669"/>
    <property type="project" value="UniProtKB-KW"/>
</dbReference>
<comment type="similarity">
    <text evidence="2 12">Belongs to the complex I 75 kDa subunit family.</text>
</comment>
<dbReference type="PROSITE" id="PS51839">
    <property type="entry name" value="4FE4S_HC3"/>
    <property type="match status" value="1"/>
</dbReference>
<evidence type="ECO:0000256" key="5">
    <source>
        <dbReference type="ARBA" id="ARBA00022719"/>
    </source>
</evidence>
<evidence type="ECO:0000256" key="3">
    <source>
        <dbReference type="ARBA" id="ARBA00022485"/>
    </source>
</evidence>
<dbReference type="Gene3D" id="2.40.40.20">
    <property type="match status" value="1"/>
</dbReference>
<evidence type="ECO:0000256" key="1">
    <source>
        <dbReference type="ARBA" id="ARBA00001966"/>
    </source>
</evidence>
<dbReference type="InterPro" id="IPR000283">
    <property type="entry name" value="NADH_UbQ_OxRdtase_75kDa_su_CS"/>
</dbReference>
<dbReference type="EC" id="7.1.1.-" evidence="12"/>
<dbReference type="PROSITE" id="PS00643">
    <property type="entry name" value="COMPLEX1_75K_3"/>
    <property type="match status" value="1"/>
</dbReference>
<dbReference type="NCBIfam" id="TIGR01973">
    <property type="entry name" value="NuoG"/>
    <property type="match status" value="1"/>
</dbReference>
<dbReference type="SUPFAM" id="SSF50692">
    <property type="entry name" value="ADC-like"/>
    <property type="match status" value="1"/>
</dbReference>
<dbReference type="InterPro" id="IPR009010">
    <property type="entry name" value="Asp_de-COase-like_dom_sf"/>
</dbReference>
<dbReference type="PROSITE" id="PS51669">
    <property type="entry name" value="4FE4S_MOW_BIS_MGD"/>
    <property type="match status" value="1"/>
</dbReference>
<dbReference type="Pfam" id="PF00384">
    <property type="entry name" value="Molybdopterin"/>
    <property type="match status" value="1"/>
</dbReference>
<dbReference type="SMART" id="SM00929">
    <property type="entry name" value="NADH-G_4Fe-4S_3"/>
    <property type="match status" value="1"/>
</dbReference>
<dbReference type="GO" id="GO:0051537">
    <property type="term" value="F:2 iron, 2 sulfur cluster binding"/>
    <property type="evidence" value="ECO:0007669"/>
    <property type="project" value="UniProtKB-UniRule"/>
</dbReference>
<comment type="caution">
    <text evidence="16">The sequence shown here is derived from an EMBL/GenBank/DDBJ whole genome shotgun (WGS) entry which is preliminary data.</text>
</comment>
<dbReference type="PANTHER" id="PTHR43105">
    <property type="entry name" value="RESPIRATORY NITRATE REDUCTASE"/>
    <property type="match status" value="1"/>
</dbReference>
<dbReference type="InterPro" id="IPR036010">
    <property type="entry name" value="2Fe-2S_ferredoxin-like_sf"/>
</dbReference>
<dbReference type="FunFam" id="3.10.20.740:FF:000001">
    <property type="entry name" value="NADH-quinone oxidoreductase subunit G"/>
    <property type="match status" value="1"/>
</dbReference>
<dbReference type="InterPro" id="IPR054351">
    <property type="entry name" value="NADH_UbQ_OxRdtase_ferredoxin"/>
</dbReference>
<evidence type="ECO:0000256" key="8">
    <source>
        <dbReference type="ARBA" id="ARBA00023004"/>
    </source>
</evidence>
<protein>
    <recommendedName>
        <fullName evidence="12">NADH-quinone oxidoreductase</fullName>
        <ecNumber evidence="12">7.1.1.-</ecNumber>
    </recommendedName>
</protein>
<accession>A0A1F6TKZ0</accession>
<dbReference type="Pfam" id="PF13510">
    <property type="entry name" value="Fer2_4"/>
    <property type="match status" value="1"/>
</dbReference>
<keyword evidence="3 12" id="KW-0004">4Fe-4S</keyword>
<dbReference type="PROSITE" id="PS00642">
    <property type="entry name" value="COMPLEX1_75K_2"/>
    <property type="match status" value="1"/>
</dbReference>
<dbReference type="Gene3D" id="3.30.70.20">
    <property type="match status" value="1"/>
</dbReference>
<dbReference type="Pfam" id="PF22151">
    <property type="entry name" value="Fer4_NDSU1"/>
    <property type="match status" value="1"/>
</dbReference>
<dbReference type="AlphaFoldDB" id="A0A1F6TKZ0"/>
<dbReference type="InterPro" id="IPR010228">
    <property type="entry name" value="NADH_UbQ_OxRdtase_Gsu"/>
</dbReference>
<sequence length="808" mass="86737">MSAKPETVAVPAVDTVTIEVNGQKIQVRKGEMIIRATDAAGIYIPRFCYHKKLSVAANCRMCLVDVEKAPKPMPACATPVAEGMVVRTRSDKAHDAQRGVMEFLLINHPLDCPVCDQGGECTLQDLALGYGKDVSRYTEAKRAVKDKDIGPLIMTEMTRCIHCTRCVRFGKELGGIMELGATGRGEHMEIGTYIEKSVDSELSGNVIDLCPVGALTSRPYRYTARPWELQSRPSISPHDCVGANINVQVRRGRVMRVLPRENESVNECWIADRDRFSYEALNSDERLLHPMIRRGNQWEETDWSSALEFAVAGLKRVLAAHGAEQLGALATPGSTLEEFYLLQKLMRALGSGNVDHRLRQVDFGDDEVAPVFPYLGRSIAEFENLDAVLLIGSNLRKDQPLLNLRVRKAAVKGAAVMAINPLDYAFNYRLAHKVIADPADMVRSLLGVAAALAAHRQAGIPAEIKALAGEGAPGAAEQAIAETLARSKNAAILLGSFALSHPQAAALKAVAQFIAETSGASLGLTPPANSAGGWLAGCVPQRGPMGAPTKAGRHALEMLRRLLKGYLLLGVEPELDCINPARAVAAMQAAEFVVMLTTYRPSPYRSRAAEYADVWLPLAPFTETAGTFVNAEGRAQAFSGAVEPPGQVRPGWKILRVLGNVLGLSGFEQMSVEDVRREIDLSKVAPSARLASWPRPAGTEKMSLAAGQVLRLAEVPIYAVDALTRRAPALQKTADNPGPAARMNADQARSLGLSEGDSVRVVMQEGAAELGLVLDERVPDGCVLVPSGYPETAGLGAHGPASVVRAGT</sequence>
<evidence type="ECO:0000259" key="14">
    <source>
        <dbReference type="PROSITE" id="PS51669"/>
    </source>
</evidence>
<keyword evidence="4 12" id="KW-0001">2Fe-2S</keyword>
<evidence type="ECO:0000256" key="9">
    <source>
        <dbReference type="ARBA" id="ARBA00023014"/>
    </source>
</evidence>
<dbReference type="SUPFAM" id="SSF54862">
    <property type="entry name" value="4Fe-4S ferredoxins"/>
    <property type="match status" value="1"/>
</dbReference>
<evidence type="ECO:0000313" key="16">
    <source>
        <dbReference type="EMBL" id="OGI45756.1"/>
    </source>
</evidence>
<dbReference type="CDD" id="cd00207">
    <property type="entry name" value="fer2"/>
    <property type="match status" value="1"/>
</dbReference>
<comment type="cofactor">
    <cofactor evidence="12">
        <name>[2Fe-2S] cluster</name>
        <dbReference type="ChEBI" id="CHEBI:190135"/>
    </cofactor>
    <text evidence="12">Binds 1 [2Fe-2S] cluster per subunit.</text>
</comment>
<dbReference type="GO" id="GO:0008137">
    <property type="term" value="F:NADH dehydrogenase (ubiquinone) activity"/>
    <property type="evidence" value="ECO:0007669"/>
    <property type="project" value="UniProtKB-UniRule"/>
</dbReference>
<keyword evidence="8 12" id="KW-0408">Iron</keyword>
<evidence type="ECO:0000256" key="7">
    <source>
        <dbReference type="ARBA" id="ARBA00022967"/>
    </source>
</evidence>
<dbReference type="Pfam" id="PF10588">
    <property type="entry name" value="NADH-G_4Fe-4S_3"/>
    <property type="match status" value="1"/>
</dbReference>
<dbReference type="SUPFAM" id="SSF54292">
    <property type="entry name" value="2Fe-2S ferredoxin-like"/>
    <property type="match status" value="1"/>
</dbReference>
<evidence type="ECO:0000256" key="6">
    <source>
        <dbReference type="ARBA" id="ARBA00022723"/>
    </source>
</evidence>
<keyword evidence="10 12" id="KW-0520">NAD</keyword>
<comment type="cofactor">
    <cofactor evidence="1 12">
        <name>[4Fe-4S] cluster</name>
        <dbReference type="ChEBI" id="CHEBI:49883"/>
    </cofactor>
</comment>
<dbReference type="STRING" id="1817760.A2151_08285"/>
<dbReference type="GO" id="GO:0048038">
    <property type="term" value="F:quinone binding"/>
    <property type="evidence" value="ECO:0007669"/>
    <property type="project" value="UniProtKB-UniRule"/>
</dbReference>
<keyword evidence="5 12" id="KW-0874">Quinone</keyword>